<protein>
    <recommendedName>
        <fullName evidence="3">HTH hxlR-type domain-containing protein</fullName>
    </recommendedName>
</protein>
<dbReference type="EMBL" id="MFTP01000007">
    <property type="protein sequence ID" value="OGI66044.1"/>
    <property type="molecule type" value="Genomic_DNA"/>
</dbReference>
<sequence>MENTKEEVKKRIIIRLVRWRKWGGSHTENIIGGMPSHLKGAKITKQAIKELEKDQWIIPAMKTGEIHYSLNPQKTDEILQFYEKNCTG</sequence>
<gene>
    <name evidence="1" type="ORF">A2647_01445</name>
</gene>
<reference evidence="1 2" key="1">
    <citation type="journal article" date="2016" name="Nat. Commun.">
        <title>Thousands of microbial genomes shed light on interconnected biogeochemical processes in an aquifer system.</title>
        <authorList>
            <person name="Anantharaman K."/>
            <person name="Brown C.T."/>
            <person name="Hug L.A."/>
            <person name="Sharon I."/>
            <person name="Castelle C.J."/>
            <person name="Probst A.J."/>
            <person name="Thomas B.C."/>
            <person name="Singh A."/>
            <person name="Wilkins M.J."/>
            <person name="Karaoz U."/>
            <person name="Brodie E.L."/>
            <person name="Williams K.H."/>
            <person name="Hubbard S.S."/>
            <person name="Banfield J.F."/>
        </authorList>
    </citation>
    <scope>NUCLEOTIDE SEQUENCE [LARGE SCALE GENOMIC DNA]</scope>
</reference>
<evidence type="ECO:0008006" key="3">
    <source>
        <dbReference type="Google" id="ProtNLM"/>
    </source>
</evidence>
<organism evidence="1 2">
    <name type="scientific">Candidatus Nomurabacteria bacterium RIFCSPHIGHO2_01_FULL_40_24b</name>
    <dbReference type="NCBI Taxonomy" id="1801739"/>
    <lineage>
        <taxon>Bacteria</taxon>
        <taxon>Candidatus Nomuraibacteriota</taxon>
    </lineage>
</organism>
<proteinExistence type="predicted"/>
<evidence type="ECO:0000313" key="1">
    <source>
        <dbReference type="EMBL" id="OGI66044.1"/>
    </source>
</evidence>
<accession>A0A1F6V903</accession>
<dbReference type="AlphaFoldDB" id="A0A1F6V903"/>
<dbReference type="Proteomes" id="UP000177370">
    <property type="component" value="Unassembled WGS sequence"/>
</dbReference>
<evidence type="ECO:0000313" key="2">
    <source>
        <dbReference type="Proteomes" id="UP000177370"/>
    </source>
</evidence>
<comment type="caution">
    <text evidence="1">The sequence shown here is derived from an EMBL/GenBank/DDBJ whole genome shotgun (WGS) entry which is preliminary data.</text>
</comment>
<name>A0A1F6V903_9BACT</name>